<evidence type="ECO:0000256" key="4">
    <source>
        <dbReference type="ARBA" id="ARBA00022989"/>
    </source>
</evidence>
<gene>
    <name evidence="11" type="ORF">JYZ213_LOCUS11671</name>
</gene>
<feature type="transmembrane region" description="Helical" evidence="9">
    <location>
        <begin position="41"/>
        <end position="62"/>
    </location>
</feature>
<feature type="transmembrane region" description="Helical" evidence="9">
    <location>
        <begin position="82"/>
        <end position="102"/>
    </location>
</feature>
<evidence type="ECO:0000256" key="3">
    <source>
        <dbReference type="ARBA" id="ARBA00022692"/>
    </source>
</evidence>
<dbReference type="CDD" id="cd00637">
    <property type="entry name" value="7tm_classA_rhodopsin-like"/>
    <property type="match status" value="1"/>
</dbReference>
<dbReference type="SUPFAM" id="SSF81321">
    <property type="entry name" value="Family A G protein-coupled receptor-like"/>
    <property type="match status" value="1"/>
</dbReference>
<accession>A0A814B585</accession>
<reference evidence="11" key="1">
    <citation type="submission" date="2021-02" db="EMBL/GenBank/DDBJ databases">
        <authorList>
            <person name="Nowell W R."/>
        </authorList>
    </citation>
    <scope>NUCLEOTIDE SEQUENCE</scope>
</reference>
<protein>
    <recommendedName>
        <fullName evidence="10">G-protein coupled receptors family 1 profile domain-containing protein</fullName>
    </recommendedName>
</protein>
<evidence type="ECO:0000256" key="1">
    <source>
        <dbReference type="ARBA" id="ARBA00004651"/>
    </source>
</evidence>
<keyword evidence="6 9" id="KW-0472">Membrane</keyword>
<evidence type="ECO:0000256" key="6">
    <source>
        <dbReference type="ARBA" id="ARBA00023136"/>
    </source>
</evidence>
<evidence type="ECO:0000313" key="12">
    <source>
        <dbReference type="Proteomes" id="UP000663845"/>
    </source>
</evidence>
<dbReference type="GO" id="GO:0004930">
    <property type="term" value="F:G protein-coupled receptor activity"/>
    <property type="evidence" value="ECO:0007669"/>
    <property type="project" value="UniProtKB-KW"/>
</dbReference>
<proteinExistence type="predicted"/>
<keyword evidence="2" id="KW-1003">Cell membrane</keyword>
<evidence type="ECO:0000256" key="5">
    <source>
        <dbReference type="ARBA" id="ARBA00023040"/>
    </source>
</evidence>
<evidence type="ECO:0000256" key="7">
    <source>
        <dbReference type="ARBA" id="ARBA00023170"/>
    </source>
</evidence>
<feature type="transmembrane region" description="Helical" evidence="9">
    <location>
        <begin position="123"/>
        <end position="146"/>
    </location>
</feature>
<dbReference type="AlphaFoldDB" id="A0A814B585"/>
<evidence type="ECO:0000256" key="8">
    <source>
        <dbReference type="ARBA" id="ARBA00023224"/>
    </source>
</evidence>
<keyword evidence="5" id="KW-0297">G-protein coupled receptor</keyword>
<feature type="transmembrane region" description="Helical" evidence="9">
    <location>
        <begin position="215"/>
        <end position="242"/>
    </location>
</feature>
<name>A0A814B585_9BILA</name>
<evidence type="ECO:0000256" key="2">
    <source>
        <dbReference type="ARBA" id="ARBA00022475"/>
    </source>
</evidence>
<keyword evidence="7" id="KW-0675">Receptor</keyword>
<dbReference type="Proteomes" id="UP000663845">
    <property type="component" value="Unassembled WGS sequence"/>
</dbReference>
<dbReference type="Gene3D" id="1.20.1070.10">
    <property type="entry name" value="Rhodopsin 7-helix transmembrane proteins"/>
    <property type="match status" value="1"/>
</dbReference>
<keyword evidence="3 9" id="KW-0812">Transmembrane</keyword>
<comment type="subcellular location">
    <subcellularLocation>
        <location evidence="1">Cell membrane</location>
        <topology evidence="1">Multi-pass membrane protein</topology>
    </subcellularLocation>
</comment>
<keyword evidence="4 9" id="KW-1133">Transmembrane helix</keyword>
<evidence type="ECO:0000313" key="11">
    <source>
        <dbReference type="EMBL" id="CAF0922072.1"/>
    </source>
</evidence>
<comment type="caution">
    <text evidence="11">The sequence shown here is derived from an EMBL/GenBank/DDBJ whole genome shotgun (WGS) entry which is preliminary data.</text>
</comment>
<feature type="transmembrane region" description="Helical" evidence="9">
    <location>
        <begin position="248"/>
        <end position="270"/>
    </location>
</feature>
<feature type="transmembrane region" description="Helical" evidence="9">
    <location>
        <begin position="166"/>
        <end position="190"/>
    </location>
</feature>
<sequence>MNTSTIFGITNWCLTIFAGLLYLSIFIIVIKCHRELHNLSVILTCNTCLAAFLTCITVFIMVSSNLFNGYLLHDIHFCYVWGLFYDIFECSIYYSYCLQAFFRLCRVVFYKKRFLVSYSLYNILIIVQWILVFSLLIPTLFLQWYIRLPTETYCLIPYTDTYASTYLIIVLYLIPLIFITTIYIWITLYVRQSSHPSSAGITINRRQRNLRDLTVIKRIIILISILMILRFPTIIFIIYGVVAGHLFAYTYAIVGLITLLCLIFIALITIHITPELRSNILNLMTSRDNRVDSQVGTLHQLSNQVAIHRNTTPTVQKSDSRNLPHAP</sequence>
<feature type="transmembrane region" description="Helical" evidence="9">
    <location>
        <begin position="6"/>
        <end position="29"/>
    </location>
</feature>
<keyword evidence="8" id="KW-0807">Transducer</keyword>
<evidence type="ECO:0000256" key="9">
    <source>
        <dbReference type="SAM" id="Phobius"/>
    </source>
</evidence>
<dbReference type="PANTHER" id="PTHR24228:SF59">
    <property type="entry name" value="NEUROPEPTIDE RECEPTOR 15"/>
    <property type="match status" value="1"/>
</dbReference>
<dbReference type="PANTHER" id="PTHR24228">
    <property type="entry name" value="B2 BRADYKININ RECEPTOR/ANGIOTENSIN II RECEPTOR"/>
    <property type="match status" value="1"/>
</dbReference>
<dbReference type="InterPro" id="IPR017452">
    <property type="entry name" value="GPCR_Rhodpsn_7TM"/>
</dbReference>
<feature type="domain" description="G-protein coupled receptors family 1 profile" evidence="10">
    <location>
        <begin position="22"/>
        <end position="277"/>
    </location>
</feature>
<dbReference type="EMBL" id="CAJNOG010000088">
    <property type="protein sequence ID" value="CAF0922072.1"/>
    <property type="molecule type" value="Genomic_DNA"/>
</dbReference>
<organism evidence="11 12">
    <name type="scientific">Adineta steineri</name>
    <dbReference type="NCBI Taxonomy" id="433720"/>
    <lineage>
        <taxon>Eukaryota</taxon>
        <taxon>Metazoa</taxon>
        <taxon>Spiralia</taxon>
        <taxon>Gnathifera</taxon>
        <taxon>Rotifera</taxon>
        <taxon>Eurotatoria</taxon>
        <taxon>Bdelloidea</taxon>
        <taxon>Adinetida</taxon>
        <taxon>Adinetidae</taxon>
        <taxon>Adineta</taxon>
    </lineage>
</organism>
<dbReference type="GO" id="GO:0005886">
    <property type="term" value="C:plasma membrane"/>
    <property type="evidence" value="ECO:0007669"/>
    <property type="project" value="UniProtKB-SubCell"/>
</dbReference>
<evidence type="ECO:0000259" key="10">
    <source>
        <dbReference type="PROSITE" id="PS50262"/>
    </source>
</evidence>
<dbReference type="PROSITE" id="PS50262">
    <property type="entry name" value="G_PROTEIN_RECEP_F1_2"/>
    <property type="match status" value="1"/>
</dbReference>